<organism evidence="2 3">
    <name type="scientific">Athelia psychrophila</name>
    <dbReference type="NCBI Taxonomy" id="1759441"/>
    <lineage>
        <taxon>Eukaryota</taxon>
        <taxon>Fungi</taxon>
        <taxon>Dikarya</taxon>
        <taxon>Basidiomycota</taxon>
        <taxon>Agaricomycotina</taxon>
        <taxon>Agaricomycetes</taxon>
        <taxon>Agaricomycetidae</taxon>
        <taxon>Atheliales</taxon>
        <taxon>Atheliaceae</taxon>
        <taxon>Athelia</taxon>
    </lineage>
</organism>
<evidence type="ECO:0000313" key="3">
    <source>
        <dbReference type="Proteomes" id="UP000076532"/>
    </source>
</evidence>
<feature type="region of interest" description="Disordered" evidence="1">
    <location>
        <begin position="36"/>
        <end position="86"/>
    </location>
</feature>
<evidence type="ECO:0000256" key="1">
    <source>
        <dbReference type="SAM" id="MobiDB-lite"/>
    </source>
</evidence>
<gene>
    <name evidence="2" type="ORF">FIBSPDRAFT_239598</name>
</gene>
<dbReference type="Proteomes" id="UP000076532">
    <property type="component" value="Unassembled WGS sequence"/>
</dbReference>
<proteinExistence type="predicted"/>
<dbReference type="EMBL" id="KV417700">
    <property type="protein sequence ID" value="KZP09424.1"/>
    <property type="molecule type" value="Genomic_DNA"/>
</dbReference>
<sequence length="101" mass="10580">MALVAFPKAEHHSTADGRRSATCRFDICEGREIKIPSLSPSSVPRHHSSQTPREIHDSIIPPCPAPGVGDDVFDAGTEGEGGDDAGMAIRDVMTVGSNIAA</sequence>
<accession>A0A165YCN1</accession>
<reference evidence="2 3" key="1">
    <citation type="journal article" date="2016" name="Mol. Biol. Evol.">
        <title>Comparative Genomics of Early-Diverging Mushroom-Forming Fungi Provides Insights into the Origins of Lignocellulose Decay Capabilities.</title>
        <authorList>
            <person name="Nagy L.G."/>
            <person name="Riley R."/>
            <person name="Tritt A."/>
            <person name="Adam C."/>
            <person name="Daum C."/>
            <person name="Floudas D."/>
            <person name="Sun H."/>
            <person name="Yadav J.S."/>
            <person name="Pangilinan J."/>
            <person name="Larsson K.H."/>
            <person name="Matsuura K."/>
            <person name="Barry K."/>
            <person name="Labutti K."/>
            <person name="Kuo R."/>
            <person name="Ohm R.A."/>
            <person name="Bhattacharya S.S."/>
            <person name="Shirouzu T."/>
            <person name="Yoshinaga Y."/>
            <person name="Martin F.M."/>
            <person name="Grigoriev I.V."/>
            <person name="Hibbett D.S."/>
        </authorList>
    </citation>
    <scope>NUCLEOTIDE SEQUENCE [LARGE SCALE GENOMIC DNA]</scope>
    <source>
        <strain evidence="2 3">CBS 109695</strain>
    </source>
</reference>
<keyword evidence="3" id="KW-1185">Reference proteome</keyword>
<dbReference type="AlphaFoldDB" id="A0A165YCN1"/>
<name>A0A165YCN1_9AGAM</name>
<protein>
    <submittedName>
        <fullName evidence="2">Uncharacterized protein</fullName>
    </submittedName>
</protein>
<evidence type="ECO:0000313" key="2">
    <source>
        <dbReference type="EMBL" id="KZP09424.1"/>
    </source>
</evidence>